<feature type="transmembrane region" description="Helical" evidence="2">
    <location>
        <begin position="322"/>
        <end position="340"/>
    </location>
</feature>
<keyword evidence="2" id="KW-0812">Transmembrane</keyword>
<feature type="region of interest" description="Disordered" evidence="1">
    <location>
        <begin position="1"/>
        <end position="121"/>
    </location>
</feature>
<keyword evidence="4" id="KW-1185">Reference proteome</keyword>
<dbReference type="InterPro" id="IPR010640">
    <property type="entry name" value="Low_temperature_requirement_A"/>
</dbReference>
<dbReference type="eggNOG" id="ENOG502RZXZ">
    <property type="taxonomic scope" value="Eukaryota"/>
</dbReference>
<keyword evidence="2" id="KW-0472">Membrane</keyword>
<name>G4TG13_SERID</name>
<keyword evidence="2" id="KW-1133">Transmembrane helix</keyword>
<gene>
    <name evidence="3" type="ORF">PIIN_04224</name>
</gene>
<feature type="transmembrane region" description="Helical" evidence="2">
    <location>
        <begin position="563"/>
        <end position="582"/>
    </location>
</feature>
<sequence length="680" mass="74772">MHRQARPSSISHRTDFLNRNDPQTYSNPNLVGSTDKFSTFSSTGTAVGEQGTGSGMHTPKGSISMKPTTPSGSHSRTHSTHFLLAHGRGHVEPPTLDETGNEVHEGPGRHPARHASEYESTEHQMRGRMFLGGLFKPFVVRQFLHNGFLYREEEERGISHFELFADLVFVAIVHILGEVAAEKASIGNAVKFFLMFWPPWSIWADMRSYLNVSGTDDFVQRAYILISSLLLMGYTAQGASIELHTEEAGSFQEESTPSHKHSVKKVLFKLVGRSALEDMTISNDGYAALRAATAFFLVAKAIRILLLLAYAITLPRFRTAHLVQVIFTLIPCLIFLRMFWVNDVVGAMEVFVIGFGLDLIGKYVAGIVVHSGSSRKNRHKFFIPALEIGHVIEKTTAFFVLVAGEILIAVSFVTKDSKEIGPHGEYARSCLGVTLAFLLCWIYFDADSCKVFVHAIRRHWFSSITWTQLHLPLCAGLVIVAAAAHEMIIEEHISQGLRYYFGIGMAIILLSLGAMGFLHRSLDKPFGRQGGGLIPRWIRLSLRLGLGAVFAVLPAVIHNESSVFELGIACVALAGLVIVETVGKIGLEGNVAPELDLSGGPAVLDASEIRQPTQPDPRDEEDEPEGHSTGVEYISGHKRFRRDDLTAYEKGEEDVGGENSVGLMKAVAIRRGQRTGLAAF</sequence>
<dbReference type="OrthoDB" id="191995at2759"/>
<accession>G4TG13</accession>
<feature type="transmembrane region" description="Helical" evidence="2">
    <location>
        <begin position="497"/>
        <end position="519"/>
    </location>
</feature>
<dbReference type="EMBL" id="CAFZ01000077">
    <property type="protein sequence ID" value="CCA70285.1"/>
    <property type="molecule type" value="Genomic_DNA"/>
</dbReference>
<feature type="compositionally biased region" description="Polar residues" evidence="1">
    <location>
        <begin position="1"/>
        <end position="11"/>
    </location>
</feature>
<proteinExistence type="predicted"/>
<feature type="compositionally biased region" description="Polar residues" evidence="1">
    <location>
        <begin position="65"/>
        <end position="74"/>
    </location>
</feature>
<dbReference type="PANTHER" id="PTHR36840">
    <property type="entry name" value="BLL5714 PROTEIN"/>
    <property type="match status" value="1"/>
</dbReference>
<feature type="transmembrane region" description="Helical" evidence="2">
    <location>
        <begin position="426"/>
        <end position="444"/>
    </location>
</feature>
<reference evidence="3 4" key="1">
    <citation type="journal article" date="2011" name="PLoS Pathog.">
        <title>Endophytic Life Strategies Decoded by Genome and Transcriptome Analyses of the Mutualistic Root Symbiont Piriformospora indica.</title>
        <authorList>
            <person name="Zuccaro A."/>
            <person name="Lahrmann U."/>
            <person name="Guldener U."/>
            <person name="Langen G."/>
            <person name="Pfiffi S."/>
            <person name="Biedenkopf D."/>
            <person name="Wong P."/>
            <person name="Samans B."/>
            <person name="Grimm C."/>
            <person name="Basiewicz M."/>
            <person name="Murat C."/>
            <person name="Martin F."/>
            <person name="Kogel K.H."/>
        </authorList>
    </citation>
    <scope>NUCLEOTIDE SEQUENCE [LARGE SCALE GENOMIC DNA]</scope>
    <source>
        <strain evidence="3 4">DSM 11827</strain>
    </source>
</reference>
<evidence type="ECO:0000313" key="3">
    <source>
        <dbReference type="EMBL" id="CCA70285.1"/>
    </source>
</evidence>
<dbReference type="InParanoid" id="G4TG13"/>
<dbReference type="STRING" id="1109443.G4TG13"/>
<feature type="transmembrane region" description="Helical" evidence="2">
    <location>
        <begin position="287"/>
        <end position="310"/>
    </location>
</feature>
<dbReference type="PANTHER" id="PTHR36840:SF1">
    <property type="entry name" value="BLL5714 PROTEIN"/>
    <property type="match status" value="1"/>
</dbReference>
<feature type="transmembrane region" description="Helical" evidence="2">
    <location>
        <begin position="391"/>
        <end position="414"/>
    </location>
</feature>
<feature type="compositionally biased region" description="Basic and acidic residues" evidence="1">
    <location>
        <begin position="101"/>
        <end position="121"/>
    </location>
</feature>
<dbReference type="AlphaFoldDB" id="G4TG13"/>
<feature type="transmembrane region" description="Helical" evidence="2">
    <location>
        <begin position="540"/>
        <end position="557"/>
    </location>
</feature>
<feature type="transmembrane region" description="Helical" evidence="2">
    <location>
        <begin position="464"/>
        <end position="485"/>
    </location>
</feature>
<protein>
    <submittedName>
        <fullName evidence="3">Uncharacterized protein</fullName>
    </submittedName>
</protein>
<organism evidence="3 4">
    <name type="scientific">Serendipita indica (strain DSM 11827)</name>
    <name type="common">Root endophyte fungus</name>
    <name type="synonym">Piriformospora indica</name>
    <dbReference type="NCBI Taxonomy" id="1109443"/>
    <lineage>
        <taxon>Eukaryota</taxon>
        <taxon>Fungi</taxon>
        <taxon>Dikarya</taxon>
        <taxon>Basidiomycota</taxon>
        <taxon>Agaricomycotina</taxon>
        <taxon>Agaricomycetes</taxon>
        <taxon>Sebacinales</taxon>
        <taxon>Serendipitaceae</taxon>
        <taxon>Serendipita</taxon>
    </lineage>
</organism>
<feature type="compositionally biased region" description="Polar residues" evidence="1">
    <location>
        <begin position="20"/>
        <end position="45"/>
    </location>
</feature>
<feature type="region of interest" description="Disordered" evidence="1">
    <location>
        <begin position="603"/>
        <end position="633"/>
    </location>
</feature>
<evidence type="ECO:0000313" key="4">
    <source>
        <dbReference type="Proteomes" id="UP000007148"/>
    </source>
</evidence>
<evidence type="ECO:0000256" key="2">
    <source>
        <dbReference type="SAM" id="Phobius"/>
    </source>
</evidence>
<dbReference type="Proteomes" id="UP000007148">
    <property type="component" value="Unassembled WGS sequence"/>
</dbReference>
<feature type="transmembrane region" description="Helical" evidence="2">
    <location>
        <begin position="346"/>
        <end position="370"/>
    </location>
</feature>
<dbReference type="Pfam" id="PF06772">
    <property type="entry name" value="LtrA"/>
    <property type="match status" value="1"/>
</dbReference>
<comment type="caution">
    <text evidence="3">The sequence shown here is derived from an EMBL/GenBank/DDBJ whole genome shotgun (WGS) entry which is preliminary data.</text>
</comment>
<evidence type="ECO:0000256" key="1">
    <source>
        <dbReference type="SAM" id="MobiDB-lite"/>
    </source>
</evidence>
<dbReference type="HOGENOM" id="CLU_022899_2_0_1"/>